<evidence type="ECO:0000313" key="3">
    <source>
        <dbReference type="EMBL" id="CAB4952420.1"/>
    </source>
</evidence>
<dbReference type="SUPFAM" id="SSF51556">
    <property type="entry name" value="Metallo-dependent hydrolases"/>
    <property type="match status" value="1"/>
</dbReference>
<evidence type="ECO:0000256" key="1">
    <source>
        <dbReference type="ARBA" id="ARBA00038310"/>
    </source>
</evidence>
<evidence type="ECO:0000259" key="2">
    <source>
        <dbReference type="Pfam" id="PF04909"/>
    </source>
</evidence>
<dbReference type="EMBL" id="CAFBNE010000049">
    <property type="protein sequence ID" value="CAB4952420.1"/>
    <property type="molecule type" value="Genomic_DNA"/>
</dbReference>
<dbReference type="Gene3D" id="3.20.20.140">
    <property type="entry name" value="Metal-dependent hydrolases"/>
    <property type="match status" value="1"/>
</dbReference>
<dbReference type="GO" id="GO:0016787">
    <property type="term" value="F:hydrolase activity"/>
    <property type="evidence" value="ECO:0007669"/>
    <property type="project" value="InterPro"/>
</dbReference>
<dbReference type="InterPro" id="IPR032466">
    <property type="entry name" value="Metal_Hydrolase"/>
</dbReference>
<accession>A0A6J7K8S5</accession>
<organism evidence="3">
    <name type="scientific">freshwater metagenome</name>
    <dbReference type="NCBI Taxonomy" id="449393"/>
    <lineage>
        <taxon>unclassified sequences</taxon>
        <taxon>metagenomes</taxon>
        <taxon>ecological metagenomes</taxon>
    </lineage>
</organism>
<dbReference type="PANTHER" id="PTHR43569:SF1">
    <property type="entry name" value="BLL3371 PROTEIN"/>
    <property type="match status" value="1"/>
</dbReference>
<dbReference type="InterPro" id="IPR006680">
    <property type="entry name" value="Amidohydro-rel"/>
</dbReference>
<dbReference type="Pfam" id="PF04909">
    <property type="entry name" value="Amidohydro_2"/>
    <property type="match status" value="1"/>
</dbReference>
<name>A0A6J7K8S5_9ZZZZ</name>
<reference evidence="3" key="1">
    <citation type="submission" date="2020-05" db="EMBL/GenBank/DDBJ databases">
        <authorList>
            <person name="Chiriac C."/>
            <person name="Salcher M."/>
            <person name="Ghai R."/>
            <person name="Kavagutti S V."/>
        </authorList>
    </citation>
    <scope>NUCLEOTIDE SEQUENCE</scope>
</reference>
<dbReference type="InterPro" id="IPR052350">
    <property type="entry name" value="Metallo-dep_Lactonases"/>
</dbReference>
<dbReference type="AlphaFoldDB" id="A0A6J7K8S5"/>
<sequence>MSKTSPEETTVIDIPPIADAHHHLWDMSDYHVWIHAEPRIINFVGDYEAICRDYRATDYLADANGLPLVASVHVQAEFDPANPVGETAWLTQQAEETGYPTGIVGFADLSSLNVQGLLEAHAAFSRFRGVRHMLNWDTTPGRSFAEHGNHMSSEAWRSGFALLARMGLRFDMQIWPNQMQEAARLVSSYEDARVALNHTGFPIDRDVESMQLWRDGMLALAAQPNVFVKISGLGMLDHQWTADSIRPIVLETIEIFGVDRCMFASNFPVDKLYSDYGTIFRAYSQITAGFTADERARLFAGTAQDFYALGT</sequence>
<comment type="similarity">
    <text evidence="1">Belongs to the metallo-dependent hydrolases superfamily.</text>
</comment>
<gene>
    <name evidence="3" type="ORF">UFOPK3772_01636</name>
</gene>
<proteinExistence type="inferred from homology"/>
<dbReference type="PANTHER" id="PTHR43569">
    <property type="entry name" value="AMIDOHYDROLASE"/>
    <property type="match status" value="1"/>
</dbReference>
<feature type="domain" description="Amidohydrolase-related" evidence="2">
    <location>
        <begin position="19"/>
        <end position="308"/>
    </location>
</feature>
<protein>
    <submittedName>
        <fullName evidence="3">Unannotated protein</fullName>
    </submittedName>
</protein>